<organism evidence="8 9">
    <name type="scientific">Buchananella hordeovulneris</name>
    <dbReference type="NCBI Taxonomy" id="52770"/>
    <lineage>
        <taxon>Bacteria</taxon>
        <taxon>Bacillati</taxon>
        <taxon>Actinomycetota</taxon>
        <taxon>Actinomycetes</taxon>
        <taxon>Actinomycetales</taxon>
        <taxon>Actinomycetaceae</taxon>
        <taxon>Buchananella</taxon>
    </lineage>
</organism>
<dbReference type="GO" id="GO:0003755">
    <property type="term" value="F:peptidyl-prolyl cis-trans isomerase activity"/>
    <property type="evidence" value="ECO:0007669"/>
    <property type="project" value="UniProtKB-KW"/>
</dbReference>
<evidence type="ECO:0000256" key="2">
    <source>
        <dbReference type="ARBA" id="ARBA00013194"/>
    </source>
</evidence>
<proteinExistence type="predicted"/>
<accession>A0A1Q5PU10</accession>
<evidence type="ECO:0000313" key="8">
    <source>
        <dbReference type="EMBL" id="OKL50962.1"/>
    </source>
</evidence>
<dbReference type="PANTHER" id="PTHR45779">
    <property type="entry name" value="PEPTIDYLPROLYL ISOMERASE"/>
    <property type="match status" value="1"/>
</dbReference>
<dbReference type="AlphaFoldDB" id="A0A1Q5PU10"/>
<dbReference type="Proteomes" id="UP000185612">
    <property type="component" value="Unassembled WGS sequence"/>
</dbReference>
<evidence type="ECO:0000313" key="9">
    <source>
        <dbReference type="Proteomes" id="UP000185612"/>
    </source>
</evidence>
<dbReference type="EMBL" id="MQVS01000012">
    <property type="protein sequence ID" value="OKL50962.1"/>
    <property type="molecule type" value="Genomic_DNA"/>
</dbReference>
<evidence type="ECO:0000256" key="4">
    <source>
        <dbReference type="ARBA" id="ARBA00023235"/>
    </source>
</evidence>
<dbReference type="Gene3D" id="3.10.50.40">
    <property type="match status" value="1"/>
</dbReference>
<name>A0A1Q5PU10_9ACTO</name>
<keyword evidence="4 5" id="KW-0413">Isomerase</keyword>
<sequence>MRRSYLAVLAASTLALTACSTAGGQAGQSTSPSAVASASASTSAAQEQRTCATAEGVFDLKTGQDAKPSLEKEIAGGAAKVQGGRGQCPVITFAGAAPKELKVDVLLEGDGPVVEKGDWLTADYYGKTWDGVVFDTSFDRPEPLRFELVSEEGRGVIKGWTEGLAGRKLGDRVALTIPASLGYGEAGAGDKIKPNETLVFIVDLVAAEKPAELLTASKGGQLLEPPADLPFKMEGELGSEPEIVVNKDAAAPTEVALRLLSSGTGQELKADDVITLAIKQVAVPDGKVLSNTWQDKDFSRNQVPIANQPLFKELVGQQVGARFAMLLPDDGAVGPSVAVVEVVSVAGPVSRD</sequence>
<feature type="signal peptide" evidence="6">
    <location>
        <begin position="1"/>
        <end position="22"/>
    </location>
</feature>
<dbReference type="PROSITE" id="PS50059">
    <property type="entry name" value="FKBP_PPIASE"/>
    <property type="match status" value="1"/>
</dbReference>
<dbReference type="PROSITE" id="PS51257">
    <property type="entry name" value="PROKAR_LIPOPROTEIN"/>
    <property type="match status" value="1"/>
</dbReference>
<evidence type="ECO:0000256" key="5">
    <source>
        <dbReference type="PROSITE-ProRule" id="PRU00277"/>
    </source>
</evidence>
<dbReference type="Pfam" id="PF00254">
    <property type="entry name" value="FKBP_C"/>
    <property type="match status" value="1"/>
</dbReference>
<evidence type="ECO:0000256" key="3">
    <source>
        <dbReference type="ARBA" id="ARBA00023110"/>
    </source>
</evidence>
<keyword evidence="6" id="KW-0732">Signal</keyword>
<feature type="chain" id="PRO_5038675821" description="peptidylprolyl isomerase" evidence="6">
    <location>
        <begin position="23"/>
        <end position="352"/>
    </location>
</feature>
<protein>
    <recommendedName>
        <fullName evidence="2 5">peptidylprolyl isomerase</fullName>
        <ecNumber evidence="2 5">5.2.1.8</ecNumber>
    </recommendedName>
</protein>
<evidence type="ECO:0000256" key="1">
    <source>
        <dbReference type="ARBA" id="ARBA00000971"/>
    </source>
</evidence>
<comment type="catalytic activity">
    <reaction evidence="1 5">
        <text>[protein]-peptidylproline (omega=180) = [protein]-peptidylproline (omega=0)</text>
        <dbReference type="Rhea" id="RHEA:16237"/>
        <dbReference type="Rhea" id="RHEA-COMP:10747"/>
        <dbReference type="Rhea" id="RHEA-COMP:10748"/>
        <dbReference type="ChEBI" id="CHEBI:83833"/>
        <dbReference type="ChEBI" id="CHEBI:83834"/>
        <dbReference type="EC" id="5.2.1.8"/>
    </reaction>
</comment>
<dbReference type="InParanoid" id="A0A1Q5PU10"/>
<comment type="caution">
    <text evidence="8">The sequence shown here is derived from an EMBL/GenBank/DDBJ whole genome shotgun (WGS) entry which is preliminary data.</text>
</comment>
<dbReference type="STRING" id="52770.BSZ40_10030"/>
<feature type="domain" description="PPIase FKBP-type" evidence="7">
    <location>
        <begin position="117"/>
        <end position="208"/>
    </location>
</feature>
<dbReference type="InterPro" id="IPR044609">
    <property type="entry name" value="FKBP2/11"/>
</dbReference>
<keyword evidence="9" id="KW-1185">Reference proteome</keyword>
<dbReference type="InterPro" id="IPR001179">
    <property type="entry name" value="PPIase_FKBP_dom"/>
</dbReference>
<keyword evidence="3 5" id="KW-0697">Rotamase</keyword>
<dbReference type="SUPFAM" id="SSF54534">
    <property type="entry name" value="FKBP-like"/>
    <property type="match status" value="1"/>
</dbReference>
<evidence type="ECO:0000259" key="7">
    <source>
        <dbReference type="PROSITE" id="PS50059"/>
    </source>
</evidence>
<evidence type="ECO:0000256" key="6">
    <source>
        <dbReference type="SAM" id="SignalP"/>
    </source>
</evidence>
<dbReference type="InterPro" id="IPR046357">
    <property type="entry name" value="PPIase_dom_sf"/>
</dbReference>
<dbReference type="EC" id="5.2.1.8" evidence="2 5"/>
<dbReference type="PANTHER" id="PTHR45779:SF7">
    <property type="entry name" value="PEPTIDYLPROLYL ISOMERASE"/>
    <property type="match status" value="1"/>
</dbReference>
<reference evidence="9" key="1">
    <citation type="submission" date="2016-12" db="EMBL/GenBank/DDBJ databases">
        <authorList>
            <person name="Meng X."/>
        </authorList>
    </citation>
    <scope>NUCLEOTIDE SEQUENCE [LARGE SCALE GENOMIC DNA]</scope>
    <source>
        <strain evidence="9">DSM 20732</strain>
    </source>
</reference>
<gene>
    <name evidence="8" type="ORF">BSZ40_10030</name>
</gene>